<protein>
    <submittedName>
        <fullName evidence="2">Uncharacterized protein</fullName>
    </submittedName>
</protein>
<dbReference type="EMBL" id="JARIHO010000074">
    <property type="protein sequence ID" value="KAJ7311743.1"/>
    <property type="molecule type" value="Genomic_DNA"/>
</dbReference>
<gene>
    <name evidence="2" type="ORF">DFH08DRAFT_973827</name>
</gene>
<dbReference type="AlphaFoldDB" id="A0AAD6Z8X7"/>
<proteinExistence type="predicted"/>
<evidence type="ECO:0000313" key="3">
    <source>
        <dbReference type="Proteomes" id="UP001218218"/>
    </source>
</evidence>
<feature type="compositionally biased region" description="Pro residues" evidence="1">
    <location>
        <begin position="36"/>
        <end position="52"/>
    </location>
</feature>
<reference evidence="2" key="1">
    <citation type="submission" date="2023-03" db="EMBL/GenBank/DDBJ databases">
        <title>Massive genome expansion in bonnet fungi (Mycena s.s.) driven by repeated elements and novel gene families across ecological guilds.</title>
        <authorList>
            <consortium name="Lawrence Berkeley National Laboratory"/>
            <person name="Harder C.B."/>
            <person name="Miyauchi S."/>
            <person name="Viragh M."/>
            <person name="Kuo A."/>
            <person name="Thoen E."/>
            <person name="Andreopoulos B."/>
            <person name="Lu D."/>
            <person name="Skrede I."/>
            <person name="Drula E."/>
            <person name="Henrissat B."/>
            <person name="Morin E."/>
            <person name="Kohler A."/>
            <person name="Barry K."/>
            <person name="LaButti K."/>
            <person name="Morin E."/>
            <person name="Salamov A."/>
            <person name="Lipzen A."/>
            <person name="Mereny Z."/>
            <person name="Hegedus B."/>
            <person name="Baldrian P."/>
            <person name="Stursova M."/>
            <person name="Weitz H."/>
            <person name="Taylor A."/>
            <person name="Grigoriev I.V."/>
            <person name="Nagy L.G."/>
            <person name="Martin F."/>
            <person name="Kauserud H."/>
        </authorList>
    </citation>
    <scope>NUCLEOTIDE SEQUENCE</scope>
    <source>
        <strain evidence="2">CBHHK002</strain>
    </source>
</reference>
<accession>A0AAD6Z8X7</accession>
<comment type="caution">
    <text evidence="2">The sequence shown here is derived from an EMBL/GenBank/DDBJ whole genome shotgun (WGS) entry which is preliminary data.</text>
</comment>
<evidence type="ECO:0000313" key="2">
    <source>
        <dbReference type="EMBL" id="KAJ7311743.1"/>
    </source>
</evidence>
<feature type="compositionally biased region" description="Low complexity" evidence="1">
    <location>
        <begin position="16"/>
        <end position="35"/>
    </location>
</feature>
<sequence>MPQRHVRFSSTSTIHSLPPLIRSPSSSSSASSSGPSTPPPPCGVGLPAPAPFPQRDSYSDPSSRTGQANDLIAFSPTPPLIYNIILNPSTILTHIAGLPSARFLEPAVYSPRPLISLVTPHLPWVLVVPVTNVLRTSCECDGG</sequence>
<feature type="compositionally biased region" description="Polar residues" evidence="1">
    <location>
        <begin position="59"/>
        <end position="68"/>
    </location>
</feature>
<keyword evidence="3" id="KW-1185">Reference proteome</keyword>
<evidence type="ECO:0000256" key="1">
    <source>
        <dbReference type="SAM" id="MobiDB-lite"/>
    </source>
</evidence>
<dbReference type="Proteomes" id="UP001218218">
    <property type="component" value="Unassembled WGS sequence"/>
</dbReference>
<organism evidence="2 3">
    <name type="scientific">Mycena albidolilacea</name>
    <dbReference type="NCBI Taxonomy" id="1033008"/>
    <lineage>
        <taxon>Eukaryota</taxon>
        <taxon>Fungi</taxon>
        <taxon>Dikarya</taxon>
        <taxon>Basidiomycota</taxon>
        <taxon>Agaricomycotina</taxon>
        <taxon>Agaricomycetes</taxon>
        <taxon>Agaricomycetidae</taxon>
        <taxon>Agaricales</taxon>
        <taxon>Marasmiineae</taxon>
        <taxon>Mycenaceae</taxon>
        <taxon>Mycena</taxon>
    </lineage>
</organism>
<name>A0AAD6Z8X7_9AGAR</name>
<feature type="region of interest" description="Disordered" evidence="1">
    <location>
        <begin position="1"/>
        <end position="70"/>
    </location>
</feature>